<dbReference type="InterPro" id="IPR011990">
    <property type="entry name" value="TPR-like_helical_dom_sf"/>
</dbReference>
<proteinExistence type="predicted"/>
<gene>
    <name evidence="1" type="ORF">HWD57_17895</name>
</gene>
<protein>
    <submittedName>
        <fullName evidence="1">CHAT domain-containing protein</fullName>
    </submittedName>
</protein>
<dbReference type="EMBL" id="CP058708">
    <property type="protein sequence ID" value="QLH51469.1"/>
    <property type="molecule type" value="Genomic_DNA"/>
</dbReference>
<evidence type="ECO:0000313" key="1">
    <source>
        <dbReference type="EMBL" id="QLH51469.1"/>
    </source>
</evidence>
<dbReference type="KEGG" id="acog:HWD57_17895"/>
<evidence type="ECO:0000313" key="2">
    <source>
        <dbReference type="Proteomes" id="UP000509684"/>
    </source>
</evidence>
<dbReference type="AlphaFoldDB" id="A0A7D5NFW4"/>
<dbReference type="SUPFAM" id="SSF48452">
    <property type="entry name" value="TPR-like"/>
    <property type="match status" value="1"/>
</dbReference>
<name>A0A7D5NFW4_9PROT</name>
<accession>A0A7D5NFW4</accession>
<organism evidence="1 2">
    <name type="scientific">Candidatus Accumulibacter cognatus</name>
    <dbReference type="NCBI Taxonomy" id="2954383"/>
    <lineage>
        <taxon>Bacteria</taxon>
        <taxon>Pseudomonadati</taxon>
        <taxon>Pseudomonadota</taxon>
        <taxon>Betaproteobacteria</taxon>
        <taxon>Candidatus Accumulibacter</taxon>
    </lineage>
</organism>
<reference evidence="1 2" key="1">
    <citation type="journal article" date="2019" name="Microbiome">
        <title>Annotated bacterial chromosomes from frame-shift-corrected long-read metagenomic data.</title>
        <authorList>
            <person name="Arumugam K."/>
            <person name="Bagci C."/>
            <person name="Bessarab I."/>
            <person name="Beier S."/>
            <person name="Buchfink B."/>
            <person name="Gorska A."/>
            <person name="Qiu G."/>
            <person name="Huson D.H."/>
            <person name="Williams R.B.H."/>
        </authorList>
    </citation>
    <scope>NUCLEOTIDE SEQUENCE [LARGE SCALE GENOMIC DNA]</scope>
    <source>
        <strain evidence="1">SSA1</strain>
    </source>
</reference>
<dbReference type="Proteomes" id="UP000509684">
    <property type="component" value="Chromosome"/>
</dbReference>
<sequence>MHQTNEESSNQGGRPEQAIADYSAALQRFDASGLDWASLSGDERALLLRALVDRGFTHGQSGRPEQAIDDYSAALQRFDASGLDWASLSGDERNILAFTMMRLIVSFADGASHSQASIRLLKALDGDVLRTWKYGLPSIRIVHWKNVVTACERWLLAQGETSSQLGLAHLRRLACVFVQQAFLRRRSTLERLHTDALARSDEMRHLVREHLGTQSRITERADELQRAIEAGKPWSGLRAWRHWRLRHSLRALDRLRRECPLLPTADELWKVCWNCARPIANEVMARHEFLDGPKTSGEILLAGVYWAARPRISRTARPWETGAEPWRLNWNELAALLKLDDIILDDQGIVSRTVRSHDWWLSQVAGAAVFALFPVDASGMEDHASKAWNELIDAWCSHGQEVLISAIDGAWHALLFEANTLLAKPAQSLPSALSGPVGKLTMCLKSFGDAEHAPDRWAKDLEQESLARSRRHTVMPVYRAPTRERPPLRSSDDLFVNQALHALAGGTVRHTLSEAIAAYLFQPFARIFAEPEIDGESLTEALGMLPDRVWKLLESPQQPARLHQILHTMMRTQVLATAQGIDSDINSSSTAQLMEDLWMLLETGRIALAGLRAPAASFELNDAAIQRLMDRLTKEFTRVKTALDLVARGEALPAGPGRAVFPPFECLDEEYTRAGIRLPLPTYTDCARQLAADEILVQVFFDVKHRARALILDAAGKLRLLRLPESVAALAWANLEDCWSNFYACSFVEEADEWFYAHHKAWHAFVAADGPAVSLLTSLVAADPAARRWRLLLPANLARLPWLGWVGSEEAASLPEVMRQKGALSLDACLSAWQRLTGEAQGEHRPQVMVESLREWPELAALALCEARLIGRHLKSEVLMTEDARMSDAVAMLQEDRPVHWVVHGEYRAHDPLGSFVRLNGCHGVRELPAWLIGAHDCRSPVALSSCFAMLVGGEAGEPLLGPVGLGPVLRTKGAPYVVGPLWESVMLASAVFYDLFYSSLTAVGAHTALTQAMSALRVMDAPTLRAWANDHGELVIQVVDEWINFVNSRGMQGPFSHPALWAQFSMLGTRECER</sequence>